<dbReference type="InterPro" id="IPR006139">
    <property type="entry name" value="D-isomer_2_OHA_DH_cat_dom"/>
</dbReference>
<evidence type="ECO:0000313" key="8">
    <source>
        <dbReference type="Proteomes" id="UP001431010"/>
    </source>
</evidence>
<organism evidence="7 8">
    <name type="scientific">Bradyrhizobium ontarionense</name>
    <dbReference type="NCBI Taxonomy" id="2898149"/>
    <lineage>
        <taxon>Bacteria</taxon>
        <taxon>Pseudomonadati</taxon>
        <taxon>Pseudomonadota</taxon>
        <taxon>Alphaproteobacteria</taxon>
        <taxon>Hyphomicrobiales</taxon>
        <taxon>Nitrobacteraceae</taxon>
        <taxon>Bradyrhizobium</taxon>
    </lineage>
</organism>
<feature type="domain" description="D-isomer specific 2-hydroxyacid dehydrogenase catalytic" evidence="5">
    <location>
        <begin position="80"/>
        <end position="352"/>
    </location>
</feature>
<dbReference type="Proteomes" id="UP001431010">
    <property type="component" value="Chromosome"/>
</dbReference>
<dbReference type="CDD" id="cd12175">
    <property type="entry name" value="2-Hacid_dh_11"/>
    <property type="match status" value="1"/>
</dbReference>
<dbReference type="PANTHER" id="PTHR42789:SF1">
    <property type="entry name" value="D-ISOMER SPECIFIC 2-HYDROXYACID DEHYDROGENASE FAMILY PROTEIN (AFU_ORTHOLOGUE AFUA_6G10090)"/>
    <property type="match status" value="1"/>
</dbReference>
<name>A0ABY3RLQ2_9BRAD</name>
<keyword evidence="8" id="KW-1185">Reference proteome</keyword>
<gene>
    <name evidence="7" type="ORF">LQG66_10640</name>
</gene>
<evidence type="ECO:0000259" key="6">
    <source>
        <dbReference type="Pfam" id="PF02826"/>
    </source>
</evidence>
<dbReference type="PANTHER" id="PTHR42789">
    <property type="entry name" value="D-ISOMER SPECIFIC 2-HYDROXYACID DEHYDROGENASE FAMILY PROTEIN (AFU_ORTHOLOGUE AFUA_6G10090)"/>
    <property type="match status" value="1"/>
</dbReference>
<comment type="similarity">
    <text evidence="1 4">Belongs to the D-isomer specific 2-hydroxyacid dehydrogenase family.</text>
</comment>
<evidence type="ECO:0000256" key="4">
    <source>
        <dbReference type="RuleBase" id="RU003719"/>
    </source>
</evidence>
<evidence type="ECO:0000259" key="5">
    <source>
        <dbReference type="Pfam" id="PF00389"/>
    </source>
</evidence>
<evidence type="ECO:0000256" key="2">
    <source>
        <dbReference type="ARBA" id="ARBA00023002"/>
    </source>
</evidence>
<evidence type="ECO:0000313" key="7">
    <source>
        <dbReference type="EMBL" id="UFZ08293.1"/>
    </source>
</evidence>
<dbReference type="InterPro" id="IPR006140">
    <property type="entry name" value="D-isomer_DH_NAD-bd"/>
</dbReference>
<proteinExistence type="inferred from homology"/>
<reference evidence="7" key="1">
    <citation type="journal article" date="2024" name="Antonie Van Leeuwenhoek">
        <title>Bradyrhizobium ontarionense sp. nov., a novel bacterial symbiont isolated from Aeschynomene indica (Indian jointvetch), harbours photosynthesis, nitrogen fixation and nitrous oxide (N2O) reductase genes.</title>
        <authorList>
            <person name="Bromfield E.S.P."/>
            <person name="Cloutier S."/>
        </authorList>
    </citation>
    <scope>NUCLEOTIDE SEQUENCE</scope>
    <source>
        <strain evidence="7">A19</strain>
    </source>
</reference>
<sequence length="389" mass="41931">MLPSILPFVETNRVSVVLSEPAQARVAGVTVFVGSDRVLGDTLDHAAAALGAAGCNVIRGHSEPPPHRTRYQLPTARRYFEAASVLLISSRTIIDAATLEVAPRLHGVVFASIGTDSIDLPAATDRGIIVANGATAENVESLAEATVMLIAALLLDLPRKQRQFALRSARARADELSARMVSGRTIGLIGFGRIARSVTRRLHGWGTEILAYDRHPDDTPVAGVRFVELDELLARSDVVSVHLPLTAETRGLLGPAEFARMKREACVINTSRGGIVDEAALAQALSAGRIAGAAIDVFETEPPPADHPLRGLENVILTEHTVGCTRELFASLAPTAVENVMCVIQGRDPRHIRNPAVLLRWRERFRRLSAQQPWPGGDANLQYGTGEYR</sequence>
<protein>
    <submittedName>
        <fullName evidence="7">2-hydroxyacid dehydrogenase</fullName>
    </submittedName>
</protein>
<dbReference type="SUPFAM" id="SSF52283">
    <property type="entry name" value="Formate/glycerate dehydrogenase catalytic domain-like"/>
    <property type="match status" value="1"/>
</dbReference>
<accession>A0ABY3RLQ2</accession>
<keyword evidence="2 4" id="KW-0560">Oxidoreductase</keyword>
<dbReference type="InterPro" id="IPR036291">
    <property type="entry name" value="NAD(P)-bd_dom_sf"/>
</dbReference>
<dbReference type="EMBL" id="CP088156">
    <property type="protein sequence ID" value="UFZ08293.1"/>
    <property type="molecule type" value="Genomic_DNA"/>
</dbReference>
<keyword evidence="3" id="KW-0520">NAD</keyword>
<evidence type="ECO:0000256" key="1">
    <source>
        <dbReference type="ARBA" id="ARBA00005854"/>
    </source>
</evidence>
<dbReference type="InterPro" id="IPR050857">
    <property type="entry name" value="D-2-hydroxyacid_DH"/>
</dbReference>
<dbReference type="PROSITE" id="PS00670">
    <property type="entry name" value="D_2_HYDROXYACID_DH_2"/>
    <property type="match status" value="1"/>
</dbReference>
<dbReference type="RefSeq" id="WP_231327741.1">
    <property type="nucleotide sequence ID" value="NZ_CP088156.1"/>
</dbReference>
<dbReference type="InterPro" id="IPR029753">
    <property type="entry name" value="D-isomer_DH_CS"/>
</dbReference>
<dbReference type="Pfam" id="PF00389">
    <property type="entry name" value="2-Hacid_dh"/>
    <property type="match status" value="1"/>
</dbReference>
<dbReference type="Gene3D" id="3.40.50.720">
    <property type="entry name" value="NAD(P)-binding Rossmann-like Domain"/>
    <property type="match status" value="2"/>
</dbReference>
<dbReference type="SUPFAM" id="SSF51735">
    <property type="entry name" value="NAD(P)-binding Rossmann-fold domains"/>
    <property type="match status" value="1"/>
</dbReference>
<evidence type="ECO:0000256" key="3">
    <source>
        <dbReference type="ARBA" id="ARBA00023027"/>
    </source>
</evidence>
<dbReference type="Pfam" id="PF02826">
    <property type="entry name" value="2-Hacid_dh_C"/>
    <property type="match status" value="1"/>
</dbReference>
<feature type="domain" description="D-isomer specific 2-hydroxyacid dehydrogenase NAD-binding" evidence="6">
    <location>
        <begin position="152"/>
        <end position="321"/>
    </location>
</feature>